<dbReference type="Proteomes" id="UP001150942">
    <property type="component" value="Unassembled WGS sequence"/>
</dbReference>
<dbReference type="OrthoDB" id="5421702at2759"/>
<feature type="compositionally biased region" description="Low complexity" evidence="1">
    <location>
        <begin position="193"/>
        <end position="204"/>
    </location>
</feature>
<sequence>MGGTIMTDQYAHLLECENFDLWEDVENDTAMKTKAVAPIPLTAPKLENEYACLVVRQQFDWWEDVENDIVMKTKSIPSASSVPITTPKLDDKYARLLARERFNWWEEVENDITKKTKTLAVDTNNPTTDTENLTTACTGLASASAVSNLDDEYSQPSAREHCDPIDDVENDTAMKTKSLPMDTEIHITDTGHMDTTSTDPTTTNKLDDQDARSPVYYDCSKGVENDITVNTKDLAVISTSLTTASNLNDNFAQLLLSEHENWPGDAKNDIAMDTENLAVQNELLATTNAFISEYDNWSEDAESDISMGTEDLAANSEPHATANGPVTAVELDDTYAQISHPDTSDVANDVETTLAMDHRLEINTVTTFSNEFIDGGNEAVLQMRGSALVEACNDHTYNHYSLHGNWINDDFAMRRMIVPDVVGIPVVGSISDGEFAIGNGIFENGPLISRNEWMDWQDQLVAATKEPNRSPRKMTWKPSPSNLKIKSMASEQLPLNQILTYSCVPLEILSDVIQKAGVTPKKMVPISISSPIGIMETVTRKAWSGRKSIPDTPFTIRPGIIGDLIKKACDSLRKCFAFPLGIISAIMKKAWPMIKAVFNSHKFVFEILSMLSN</sequence>
<dbReference type="EMBL" id="JAPQKQ010000001">
    <property type="protein sequence ID" value="KAJ5213699.1"/>
    <property type="molecule type" value="Genomic_DNA"/>
</dbReference>
<protein>
    <submittedName>
        <fullName evidence="2">Uncharacterized protein</fullName>
    </submittedName>
</protein>
<proteinExistence type="predicted"/>
<feature type="region of interest" description="Disordered" evidence="1">
    <location>
        <begin position="189"/>
        <end position="209"/>
    </location>
</feature>
<keyword evidence="3" id="KW-1185">Reference proteome</keyword>
<gene>
    <name evidence="2" type="ORF">N7449_000868</name>
</gene>
<name>A0A9W9N6R5_9EURO</name>
<dbReference type="AlphaFoldDB" id="A0A9W9N6R5"/>
<evidence type="ECO:0000256" key="1">
    <source>
        <dbReference type="SAM" id="MobiDB-lite"/>
    </source>
</evidence>
<reference evidence="2" key="1">
    <citation type="submission" date="2022-11" db="EMBL/GenBank/DDBJ databases">
        <authorList>
            <person name="Petersen C."/>
        </authorList>
    </citation>
    <scope>NUCLEOTIDE SEQUENCE</scope>
    <source>
        <strain evidence="2">IBT 20477</strain>
    </source>
</reference>
<comment type="caution">
    <text evidence="2">The sequence shown here is derived from an EMBL/GenBank/DDBJ whole genome shotgun (WGS) entry which is preliminary data.</text>
</comment>
<evidence type="ECO:0000313" key="2">
    <source>
        <dbReference type="EMBL" id="KAJ5213699.1"/>
    </source>
</evidence>
<organism evidence="2 3">
    <name type="scientific">Penicillium cf. viridicatum</name>
    <dbReference type="NCBI Taxonomy" id="2972119"/>
    <lineage>
        <taxon>Eukaryota</taxon>
        <taxon>Fungi</taxon>
        <taxon>Dikarya</taxon>
        <taxon>Ascomycota</taxon>
        <taxon>Pezizomycotina</taxon>
        <taxon>Eurotiomycetes</taxon>
        <taxon>Eurotiomycetidae</taxon>
        <taxon>Eurotiales</taxon>
        <taxon>Aspergillaceae</taxon>
        <taxon>Penicillium</taxon>
    </lineage>
</organism>
<reference evidence="2" key="2">
    <citation type="journal article" date="2023" name="IMA Fungus">
        <title>Comparative genomic study of the Penicillium genus elucidates a diverse pangenome and 15 lateral gene transfer events.</title>
        <authorList>
            <person name="Petersen C."/>
            <person name="Sorensen T."/>
            <person name="Nielsen M.R."/>
            <person name="Sondergaard T.E."/>
            <person name="Sorensen J.L."/>
            <person name="Fitzpatrick D.A."/>
            <person name="Frisvad J.C."/>
            <person name="Nielsen K.L."/>
        </authorList>
    </citation>
    <scope>NUCLEOTIDE SEQUENCE</scope>
    <source>
        <strain evidence="2">IBT 20477</strain>
    </source>
</reference>
<evidence type="ECO:0000313" key="3">
    <source>
        <dbReference type="Proteomes" id="UP001150942"/>
    </source>
</evidence>
<accession>A0A9W9N6R5</accession>